<protein>
    <submittedName>
        <fullName evidence="3">PilZ domain-containing protein</fullName>
    </submittedName>
</protein>
<dbReference type="InterPro" id="IPR009926">
    <property type="entry name" value="T3SS_YcgR_PilZN"/>
</dbReference>
<evidence type="ECO:0000313" key="3">
    <source>
        <dbReference type="EMBL" id="QSO45747.1"/>
    </source>
</evidence>
<dbReference type="GO" id="GO:0035438">
    <property type="term" value="F:cyclic-di-GMP binding"/>
    <property type="evidence" value="ECO:0007669"/>
    <property type="project" value="InterPro"/>
</dbReference>
<sequence>MPLPNIGQALRVRTSLDSNGYFRSRLTDISSDGLMIEPPLATDGRRLVPLAGDSFWIEFHAIDGAVCFFRSQFEALVETPTLAWVVVRPQLADIHREQRREFVRVDVDLPVRLEVSRGGAMQMWEVRSKDLSGGGIGLWLPKAAVLQVGSTVHCKFTLPRDDFPVDTQGVVVRVSERNDSGYAVGSIQFLKIRENVRQRIIQFTFWRQRFLSNFSGSTRNS</sequence>
<dbReference type="KEGG" id="afx:JZ786_14445"/>
<organism evidence="3 4">
    <name type="scientific">Alicyclobacillus mengziensis</name>
    <dbReference type="NCBI Taxonomy" id="2931921"/>
    <lineage>
        <taxon>Bacteria</taxon>
        <taxon>Bacillati</taxon>
        <taxon>Bacillota</taxon>
        <taxon>Bacilli</taxon>
        <taxon>Bacillales</taxon>
        <taxon>Alicyclobacillaceae</taxon>
        <taxon>Alicyclobacillus</taxon>
    </lineage>
</organism>
<evidence type="ECO:0000259" key="1">
    <source>
        <dbReference type="Pfam" id="PF07238"/>
    </source>
</evidence>
<proteinExistence type="predicted"/>
<dbReference type="Pfam" id="PF12945">
    <property type="entry name" value="PilZNR"/>
    <property type="match status" value="1"/>
</dbReference>
<dbReference type="Proteomes" id="UP000663505">
    <property type="component" value="Chromosome"/>
</dbReference>
<dbReference type="AlphaFoldDB" id="A0A9X7VWE6"/>
<accession>A0A9X7VWE6</accession>
<feature type="domain" description="PilZ" evidence="1">
    <location>
        <begin position="98"/>
        <end position="205"/>
    </location>
</feature>
<gene>
    <name evidence="3" type="ORF">JZ786_14445</name>
</gene>
<dbReference type="SUPFAM" id="SSF141371">
    <property type="entry name" value="PilZ domain-like"/>
    <property type="match status" value="1"/>
</dbReference>
<dbReference type="Pfam" id="PF07238">
    <property type="entry name" value="PilZ"/>
    <property type="match status" value="1"/>
</dbReference>
<name>A0A9X7VWE6_9BACL</name>
<feature type="domain" description="Type III secretion system flagellar brake protein YcgR PilZN" evidence="2">
    <location>
        <begin position="6"/>
        <end position="86"/>
    </location>
</feature>
<dbReference type="Gene3D" id="2.40.10.220">
    <property type="entry name" value="predicted glycosyltransferase like domains"/>
    <property type="match status" value="1"/>
</dbReference>
<dbReference type="InterPro" id="IPR009875">
    <property type="entry name" value="PilZ_domain"/>
</dbReference>
<evidence type="ECO:0000313" key="4">
    <source>
        <dbReference type="Proteomes" id="UP000663505"/>
    </source>
</evidence>
<evidence type="ECO:0000259" key="2">
    <source>
        <dbReference type="Pfam" id="PF12945"/>
    </source>
</evidence>
<dbReference type="RefSeq" id="WP_206655116.1">
    <property type="nucleotide sequence ID" value="NZ_CP071182.1"/>
</dbReference>
<keyword evidence="4" id="KW-1185">Reference proteome</keyword>
<reference evidence="3 4" key="1">
    <citation type="submission" date="2021-02" db="EMBL/GenBank/DDBJ databases">
        <title>Alicyclobacillus curvatus sp. nov. and Alicyclobacillus mengziensis sp. nov., two acidophilic bacteria isolated from acid mine drainage.</title>
        <authorList>
            <person name="Huang Y."/>
        </authorList>
    </citation>
    <scope>NUCLEOTIDE SEQUENCE [LARGE SCALE GENOMIC DNA]</scope>
    <source>
        <strain evidence="3 4">S30H14</strain>
    </source>
</reference>
<dbReference type="EMBL" id="CP071182">
    <property type="protein sequence ID" value="QSO45747.1"/>
    <property type="molecule type" value="Genomic_DNA"/>
</dbReference>